<feature type="signal peptide" evidence="1">
    <location>
        <begin position="1"/>
        <end position="21"/>
    </location>
</feature>
<keyword evidence="3" id="KW-1185">Reference proteome</keyword>
<dbReference type="EMBL" id="JAHESF010000048">
    <property type="protein sequence ID" value="MBT1700816.1"/>
    <property type="molecule type" value="Genomic_DNA"/>
</dbReference>
<accession>A0AAP2DQR5</accession>
<evidence type="ECO:0000256" key="1">
    <source>
        <dbReference type="SAM" id="SignalP"/>
    </source>
</evidence>
<reference evidence="2 3" key="1">
    <citation type="submission" date="2021-05" db="EMBL/GenBank/DDBJ databases">
        <title>A Polyphasic approach of four new species of the genus Ohtaekwangia: Ohtaekwangia histidinii sp. nov., Ohtaekwangia cretensis sp. nov., Ohtaekwangia indiensis sp. nov., Ohtaekwangia reichenbachii sp. nov. from diverse environment.</title>
        <authorList>
            <person name="Octaviana S."/>
        </authorList>
    </citation>
    <scope>NUCLEOTIDE SEQUENCE [LARGE SCALE GENOMIC DNA]</scope>
    <source>
        <strain evidence="2 3">PWU4</strain>
    </source>
</reference>
<proteinExistence type="predicted"/>
<dbReference type="RefSeq" id="WP_254169504.1">
    <property type="nucleotide sequence ID" value="NZ_JAHESF010000048.1"/>
</dbReference>
<gene>
    <name evidence="2" type="ORF">KK083_28250</name>
</gene>
<dbReference type="AlphaFoldDB" id="A0AAP2DQR5"/>
<sequence length="144" mass="16413">MRSLYILILALAALGVKGQSAQPFKGANKIVFECKDSGEDLYVRLGKHLISKGYMIVADKDFLNIRTKRRSFSDFSNYVYAINSIIENNRVSFTIDIADGSANSSRTMAWRHATWPAGISKGAYEHFLEYMIGFEKLNVYYEEY</sequence>
<protein>
    <recommendedName>
        <fullName evidence="4">DUF4468 domain-containing protein</fullName>
    </recommendedName>
</protein>
<keyword evidence="1" id="KW-0732">Signal</keyword>
<name>A0AAP2DQR5_9BACT</name>
<evidence type="ECO:0000313" key="2">
    <source>
        <dbReference type="EMBL" id="MBT1700816.1"/>
    </source>
</evidence>
<dbReference type="Proteomes" id="UP001319200">
    <property type="component" value="Unassembled WGS sequence"/>
</dbReference>
<feature type="chain" id="PRO_5042929532" description="DUF4468 domain-containing protein" evidence="1">
    <location>
        <begin position="22"/>
        <end position="144"/>
    </location>
</feature>
<evidence type="ECO:0000313" key="3">
    <source>
        <dbReference type="Proteomes" id="UP001319200"/>
    </source>
</evidence>
<organism evidence="2 3">
    <name type="scientific">Chryseosolibacter histidini</name>
    <dbReference type="NCBI Taxonomy" id="2782349"/>
    <lineage>
        <taxon>Bacteria</taxon>
        <taxon>Pseudomonadati</taxon>
        <taxon>Bacteroidota</taxon>
        <taxon>Cytophagia</taxon>
        <taxon>Cytophagales</taxon>
        <taxon>Chryseotaleaceae</taxon>
        <taxon>Chryseosolibacter</taxon>
    </lineage>
</organism>
<evidence type="ECO:0008006" key="4">
    <source>
        <dbReference type="Google" id="ProtNLM"/>
    </source>
</evidence>
<comment type="caution">
    <text evidence="2">The sequence shown here is derived from an EMBL/GenBank/DDBJ whole genome shotgun (WGS) entry which is preliminary data.</text>
</comment>